<dbReference type="EMBL" id="JAGETZ010000001">
    <property type="protein sequence ID" value="MBO2008201.1"/>
    <property type="molecule type" value="Genomic_DNA"/>
</dbReference>
<evidence type="ECO:0000313" key="1">
    <source>
        <dbReference type="EMBL" id="MBO2008201.1"/>
    </source>
</evidence>
<gene>
    <name evidence="1" type="ORF">J4E00_04005</name>
</gene>
<proteinExistence type="predicted"/>
<evidence type="ECO:0000313" key="2">
    <source>
        <dbReference type="Proteomes" id="UP000664369"/>
    </source>
</evidence>
<comment type="caution">
    <text evidence="1">The sequence shown here is derived from an EMBL/GenBank/DDBJ whole genome shotgun (WGS) entry which is preliminary data.</text>
</comment>
<evidence type="ECO:0008006" key="3">
    <source>
        <dbReference type="Google" id="ProtNLM"/>
    </source>
</evidence>
<accession>A0ABS3QAC5</accession>
<sequence>MLIAPNYLPATPVLLYDGFEANWWTQPLLLPRRGGGTFAALLGTDAQPIRNASAWLSKDDFQQVLRDVRAQVRDWSGQGDMVYLGYNDLHLQCVRDGNELWVIAAGERQPARYQTFLHGSWPLA</sequence>
<reference evidence="1 2" key="1">
    <citation type="submission" date="2021-03" db="EMBL/GenBank/DDBJ databases">
        <authorList>
            <person name="Kim M.K."/>
        </authorList>
    </citation>
    <scope>NUCLEOTIDE SEQUENCE [LARGE SCALE GENOMIC DNA]</scope>
    <source>
        <strain evidence="1 2">BT442</strain>
    </source>
</reference>
<dbReference type="RefSeq" id="WP_208173712.1">
    <property type="nucleotide sequence ID" value="NZ_JAGETZ010000001.1"/>
</dbReference>
<dbReference type="Proteomes" id="UP000664369">
    <property type="component" value="Unassembled WGS sequence"/>
</dbReference>
<keyword evidence="2" id="KW-1185">Reference proteome</keyword>
<organism evidence="1 2">
    <name type="scientific">Hymenobacter negativus</name>
    <dbReference type="NCBI Taxonomy" id="2795026"/>
    <lineage>
        <taxon>Bacteria</taxon>
        <taxon>Pseudomonadati</taxon>
        <taxon>Bacteroidota</taxon>
        <taxon>Cytophagia</taxon>
        <taxon>Cytophagales</taxon>
        <taxon>Hymenobacteraceae</taxon>
        <taxon>Hymenobacter</taxon>
    </lineage>
</organism>
<name>A0ABS3QAC5_9BACT</name>
<protein>
    <recommendedName>
        <fullName evidence="3">NRDE family protein</fullName>
    </recommendedName>
</protein>